<proteinExistence type="predicted"/>
<evidence type="ECO:0000256" key="1">
    <source>
        <dbReference type="SAM" id="Phobius"/>
    </source>
</evidence>
<dbReference type="InterPro" id="IPR036465">
    <property type="entry name" value="vWFA_dom_sf"/>
</dbReference>
<feature type="transmembrane region" description="Helical" evidence="1">
    <location>
        <begin position="27"/>
        <end position="50"/>
    </location>
</feature>
<keyword evidence="1" id="KW-0472">Membrane</keyword>
<dbReference type="EMBL" id="JANFFA010000001">
    <property type="protein sequence ID" value="MDQ2093264.1"/>
    <property type="molecule type" value="Genomic_DNA"/>
</dbReference>
<keyword evidence="1" id="KW-1133">Transmembrane helix</keyword>
<reference evidence="3" key="2">
    <citation type="submission" date="2023-04" db="EMBL/GenBank/DDBJ databases">
        <title>'Rhodoalgimonas zhirmunskyi' gen. nov., isolated from a red alga.</title>
        <authorList>
            <person name="Nedashkovskaya O.I."/>
            <person name="Otstavnykh N.Y."/>
            <person name="Bystritskaya E.P."/>
            <person name="Balabanova L.A."/>
            <person name="Isaeva M.P."/>
        </authorList>
    </citation>
    <scope>NUCLEOTIDE SEQUENCE</scope>
    <source>
        <strain evidence="3">10Alg 79</strain>
    </source>
</reference>
<dbReference type="AlphaFoldDB" id="A0AAJ1X577"/>
<keyword evidence="4" id="KW-1185">Reference proteome</keyword>
<name>A0AAJ1X577_9RHOB</name>
<evidence type="ECO:0000313" key="3">
    <source>
        <dbReference type="EMBL" id="MDQ2093264.1"/>
    </source>
</evidence>
<evidence type="ECO:0000313" key="4">
    <source>
        <dbReference type="Proteomes" id="UP001227162"/>
    </source>
</evidence>
<evidence type="ECO:0000259" key="2">
    <source>
        <dbReference type="Pfam" id="PF13400"/>
    </source>
</evidence>
<keyword evidence="1" id="KW-0812">Transmembrane</keyword>
<dbReference type="InterPro" id="IPR028087">
    <property type="entry name" value="Tad_N"/>
</dbReference>
<gene>
    <name evidence="3" type="ORF">NOI20_04000</name>
</gene>
<dbReference type="Gene3D" id="3.40.50.410">
    <property type="entry name" value="von Willebrand factor, type A domain"/>
    <property type="match status" value="1"/>
</dbReference>
<dbReference type="Pfam" id="PF13400">
    <property type="entry name" value="Tad"/>
    <property type="match status" value="1"/>
</dbReference>
<accession>A0AAJ1X577</accession>
<organism evidence="3 4">
    <name type="scientific">Rhodalgimonas zhirmunskyi</name>
    <dbReference type="NCBI Taxonomy" id="2964767"/>
    <lineage>
        <taxon>Bacteria</taxon>
        <taxon>Pseudomonadati</taxon>
        <taxon>Pseudomonadota</taxon>
        <taxon>Alphaproteobacteria</taxon>
        <taxon>Rhodobacterales</taxon>
        <taxon>Roseobacteraceae</taxon>
        <taxon>Rhodalgimonas</taxon>
    </lineage>
</organism>
<dbReference type="Proteomes" id="UP001227162">
    <property type="component" value="Unassembled WGS sequence"/>
</dbReference>
<feature type="domain" description="Putative Flp pilus-assembly TadG-like N-terminal" evidence="2">
    <location>
        <begin position="26"/>
        <end position="71"/>
    </location>
</feature>
<comment type="caution">
    <text evidence="3">The sequence shown here is derived from an EMBL/GenBank/DDBJ whole genome shotgun (WGS) entry which is preliminary data.</text>
</comment>
<protein>
    <submittedName>
        <fullName evidence="3">Pilus assembly protein</fullName>
    </submittedName>
</protein>
<reference evidence="3" key="1">
    <citation type="submission" date="2022-07" db="EMBL/GenBank/DDBJ databases">
        <authorList>
            <person name="Otstavnykh N."/>
            <person name="Isaeva M."/>
            <person name="Bystritskaya E."/>
        </authorList>
    </citation>
    <scope>NUCLEOTIDE SEQUENCE</scope>
    <source>
        <strain evidence="3">10Alg 79</strain>
    </source>
</reference>
<sequence>MIGLLPRIHTRHADTGVRRFARDESGVMIAFSIFYFLIILLMVGVGVDLMRFEMERTKLQNTLDRAVLAAADLQQTQDPTDVVQDYFDKAHLNATLASPVVVDQLNRRTVTAQAESSIVTQFMHMVGINTLTAPALSQAEESIDGIEIVMVLDVSGSMGSNSRLVNLKPAAREFVDTVLDLAPAGEVTISIVPYNTQVNAGASLLARLPVTAEHSYSNCVVFDAADFDDPAFSSSGGNVQRAAHFDVDYTDGFNLPVDGSELRSPVCPRGSNSEILVMSDNQTALDAKINGLTAGGWTSIDLGMKWAAALVDPGSRTTINGLIADGVVTATNANRPVDYDEPNILKVIVVMTDGENTRQYLLRDDLRSGNSDVWHNDTTGTYSIWNAAQGRYFVVSGSGGSWRDHPFGDGAGESGSARRLEYPELYAANTVREVALNIYRPMYRNLYGYSAGNTLAQQDWITNAYSTMGEATKNTQLQQVCGALKDENVMIYSIGFEAPTGGQDELRDCATTPSHFFDVDGLEIRDAFQSIAASIAQLRLTQ</sequence>
<dbReference type="SUPFAM" id="SSF53300">
    <property type="entry name" value="vWA-like"/>
    <property type="match status" value="1"/>
</dbReference>